<dbReference type="PIRSF" id="PIRSF004486">
    <property type="entry name" value="MraW"/>
    <property type="match status" value="1"/>
</dbReference>
<dbReference type="EMBL" id="CAFBNF010000129">
    <property type="protein sequence ID" value="CAB4946986.1"/>
    <property type="molecule type" value="Genomic_DNA"/>
</dbReference>
<reference evidence="7" key="1">
    <citation type="submission" date="2020-05" db="EMBL/GenBank/DDBJ databases">
        <authorList>
            <person name="Chiriac C."/>
            <person name="Salcher M."/>
            <person name="Ghai R."/>
            <person name="Kavagutti S V."/>
        </authorList>
    </citation>
    <scope>NUCLEOTIDE SEQUENCE</scope>
</reference>
<dbReference type="SUPFAM" id="SSF53335">
    <property type="entry name" value="S-adenosyl-L-methionine-dependent methyltransferases"/>
    <property type="match status" value="1"/>
</dbReference>
<evidence type="ECO:0000256" key="4">
    <source>
        <dbReference type="ARBA" id="ARBA00022603"/>
    </source>
</evidence>
<keyword evidence="5" id="KW-0808">Transferase</keyword>
<keyword evidence="2" id="KW-0963">Cytoplasm</keyword>
<evidence type="ECO:0000256" key="3">
    <source>
        <dbReference type="ARBA" id="ARBA00022552"/>
    </source>
</evidence>
<dbReference type="GO" id="GO:0070475">
    <property type="term" value="P:rRNA base methylation"/>
    <property type="evidence" value="ECO:0007669"/>
    <property type="project" value="TreeGrafter"/>
</dbReference>
<evidence type="ECO:0000313" key="7">
    <source>
        <dbReference type="EMBL" id="CAB4946986.1"/>
    </source>
</evidence>
<dbReference type="NCBIfam" id="TIGR00006">
    <property type="entry name" value="16S rRNA (cytosine(1402)-N(4))-methyltransferase RsmH"/>
    <property type="match status" value="1"/>
</dbReference>
<dbReference type="EMBL" id="CAFBOZ010000254">
    <property type="protein sequence ID" value="CAB5018352.1"/>
    <property type="molecule type" value="Genomic_DNA"/>
</dbReference>
<evidence type="ECO:0000256" key="1">
    <source>
        <dbReference type="ARBA" id="ARBA00010396"/>
    </source>
</evidence>
<dbReference type="InterPro" id="IPR002903">
    <property type="entry name" value="RsmH"/>
</dbReference>
<evidence type="ECO:0000256" key="5">
    <source>
        <dbReference type="ARBA" id="ARBA00022679"/>
    </source>
</evidence>
<dbReference type="GO" id="GO:0071424">
    <property type="term" value="F:rRNA (cytosine-N4-)-methyltransferase activity"/>
    <property type="evidence" value="ECO:0007669"/>
    <property type="project" value="TreeGrafter"/>
</dbReference>
<dbReference type="FunFam" id="1.10.150.170:FF:000001">
    <property type="entry name" value="Ribosomal RNA small subunit methyltransferase H"/>
    <property type="match status" value="1"/>
</dbReference>
<dbReference type="PANTHER" id="PTHR11265:SF0">
    <property type="entry name" value="12S RRNA N4-METHYLCYTIDINE METHYLTRANSFERASE"/>
    <property type="match status" value="1"/>
</dbReference>
<proteinExistence type="inferred from homology"/>
<dbReference type="Gene3D" id="1.10.150.170">
    <property type="entry name" value="Putative methyltransferase TM0872, insert domain"/>
    <property type="match status" value="1"/>
</dbReference>
<accession>A0A6J7JUG3</accession>
<keyword evidence="4" id="KW-0489">Methyltransferase</keyword>
<dbReference type="SUPFAM" id="SSF81799">
    <property type="entry name" value="Putative methyltransferase TM0872, insert domain"/>
    <property type="match status" value="1"/>
</dbReference>
<dbReference type="GO" id="GO:0005737">
    <property type="term" value="C:cytoplasm"/>
    <property type="evidence" value="ECO:0007669"/>
    <property type="project" value="TreeGrafter"/>
</dbReference>
<evidence type="ECO:0000256" key="6">
    <source>
        <dbReference type="ARBA" id="ARBA00022691"/>
    </source>
</evidence>
<organism evidence="7">
    <name type="scientific">freshwater metagenome</name>
    <dbReference type="NCBI Taxonomy" id="449393"/>
    <lineage>
        <taxon>unclassified sequences</taxon>
        <taxon>metagenomes</taxon>
        <taxon>ecological metagenomes</taxon>
    </lineage>
</organism>
<dbReference type="InterPro" id="IPR023397">
    <property type="entry name" value="SAM-dep_MeTrfase_MraW_recog"/>
</dbReference>
<evidence type="ECO:0000256" key="2">
    <source>
        <dbReference type="ARBA" id="ARBA00022490"/>
    </source>
</evidence>
<keyword evidence="6" id="KW-0949">S-adenosyl-L-methionine</keyword>
<gene>
    <name evidence="7" type="ORF">UFOPK3773_01186</name>
    <name evidence="8" type="ORF">UFOPK3992_01565</name>
</gene>
<protein>
    <submittedName>
        <fullName evidence="7">Unannotated protein</fullName>
    </submittedName>
</protein>
<dbReference type="Pfam" id="PF01795">
    <property type="entry name" value="Methyltransf_5"/>
    <property type="match status" value="1"/>
</dbReference>
<dbReference type="Gene3D" id="3.40.50.150">
    <property type="entry name" value="Vaccinia Virus protein VP39"/>
    <property type="match status" value="1"/>
</dbReference>
<sequence length="329" mass="35311">MGVSTPESPHEGAITPLHVPVLLDRCVALLGPALGVAGAVMVDATLGLGGHSAALLQQFPDLRLVGIDRDPRALEIAANRLSQDAGRITLVHAVNDRLSDVLDDLGLSTVQGVLLDLGVSSMQLDDDSRGFAYARDTELDMRMDPTRGISAADVLRTYSRDELARVLRVYGEERFARRIADAIVARRAAAPITSSAELVDLVRNSIPAAARRTGGNPAKRSFQALRIEVNDELGVLERLLPEALDSLALNGRIVVMSYQSLEDRLVKKALVAATTSRAPVGLPIVPEEHQPRFALLTRGAQEASPEEVAQNPRAASVRLRAAERVREAA</sequence>
<dbReference type="AlphaFoldDB" id="A0A6J7JUG3"/>
<dbReference type="PANTHER" id="PTHR11265">
    <property type="entry name" value="S-ADENOSYL-METHYLTRANSFERASE MRAW"/>
    <property type="match status" value="1"/>
</dbReference>
<dbReference type="HAMAP" id="MF_01007">
    <property type="entry name" value="16SrRNA_methyltr_H"/>
    <property type="match status" value="1"/>
</dbReference>
<comment type="similarity">
    <text evidence="1">Belongs to the methyltransferase superfamily. RsmH family.</text>
</comment>
<name>A0A6J7JUG3_9ZZZZ</name>
<evidence type="ECO:0000313" key="8">
    <source>
        <dbReference type="EMBL" id="CAB5018352.1"/>
    </source>
</evidence>
<dbReference type="InterPro" id="IPR029063">
    <property type="entry name" value="SAM-dependent_MTases_sf"/>
</dbReference>
<keyword evidence="3" id="KW-0698">rRNA processing</keyword>